<proteinExistence type="predicted"/>
<protein>
    <submittedName>
        <fullName evidence="2">Dynein heavy chain, cytoplasmic</fullName>
    </submittedName>
</protein>
<keyword evidence="3" id="KW-1185">Reference proteome</keyword>
<organism evidence="2 3">
    <name type="scientific">Folsomia candida</name>
    <name type="common">Springtail</name>
    <dbReference type="NCBI Taxonomy" id="158441"/>
    <lineage>
        <taxon>Eukaryota</taxon>
        <taxon>Metazoa</taxon>
        <taxon>Ecdysozoa</taxon>
        <taxon>Arthropoda</taxon>
        <taxon>Hexapoda</taxon>
        <taxon>Collembola</taxon>
        <taxon>Entomobryomorpha</taxon>
        <taxon>Isotomoidea</taxon>
        <taxon>Isotomidae</taxon>
        <taxon>Proisotominae</taxon>
        <taxon>Folsomia</taxon>
    </lineage>
</organism>
<accession>A0A226EBD9</accession>
<dbReference type="Proteomes" id="UP000198287">
    <property type="component" value="Unassembled WGS sequence"/>
</dbReference>
<dbReference type="AlphaFoldDB" id="A0A226EBD9"/>
<feature type="transmembrane region" description="Helical" evidence="1">
    <location>
        <begin position="229"/>
        <end position="249"/>
    </location>
</feature>
<keyword evidence="1" id="KW-1133">Transmembrane helix</keyword>
<keyword evidence="1" id="KW-0472">Membrane</keyword>
<comment type="caution">
    <text evidence="2">The sequence shown here is derived from an EMBL/GenBank/DDBJ whole genome shotgun (WGS) entry which is preliminary data.</text>
</comment>
<sequence>MSGWILFRSGKIFKFAANFFNIIALTLRQSATREFNIRVHLNLAFLAFFLTNLYESMITTDITVKPSPHIADLKELFVSRGYRMFWPTENPAEMKGHANLNEFRSGFATYNLSHLVDERIKGFDLPIKYGPAISDKFETFKNPGNKVATDVSKRGRGVYSSYVQGHGYEEIVRFLEMAREAGLVEFWREGQNYMDTYRNMKFQYGKSLRMGLIKGKWAAMGLNERVGQLFEICGAFIALGVILMVVEVISSCRKKGSNYSSK</sequence>
<evidence type="ECO:0000313" key="3">
    <source>
        <dbReference type="Proteomes" id="UP000198287"/>
    </source>
</evidence>
<name>A0A226EBD9_FOLCA</name>
<reference evidence="2 3" key="1">
    <citation type="submission" date="2015-12" db="EMBL/GenBank/DDBJ databases">
        <title>The genome of Folsomia candida.</title>
        <authorList>
            <person name="Faddeeva A."/>
            <person name="Derks M.F."/>
            <person name="Anvar Y."/>
            <person name="Smit S."/>
            <person name="Van Straalen N."/>
            <person name="Roelofs D."/>
        </authorList>
    </citation>
    <scope>NUCLEOTIDE SEQUENCE [LARGE SCALE GENOMIC DNA]</scope>
    <source>
        <strain evidence="2 3">VU population</strain>
        <tissue evidence="2">Whole body</tissue>
    </source>
</reference>
<gene>
    <name evidence="2" type="ORF">Fcan01_10111</name>
</gene>
<keyword evidence="1" id="KW-0812">Transmembrane</keyword>
<evidence type="ECO:0000256" key="1">
    <source>
        <dbReference type="SAM" id="Phobius"/>
    </source>
</evidence>
<evidence type="ECO:0000313" key="2">
    <source>
        <dbReference type="EMBL" id="OXA54885.1"/>
    </source>
</evidence>
<dbReference type="EMBL" id="LNIX01000005">
    <property type="protein sequence ID" value="OXA54885.1"/>
    <property type="molecule type" value="Genomic_DNA"/>
</dbReference>